<sequence>CDQCKMISYCGEKHKQMHYTQHMEFCAVIQKLLKSYPYFWATLELNLEDWIQSRKELVHLTKQELSRALKPYEEQMITLAKSCNICRRQEDLISCWRCFSANYCPHHIDDIQKHNCQELRLCYHIDYSTTFSLEKLERLLLFPKQDETI</sequence>
<evidence type="ECO:0000313" key="1">
    <source>
        <dbReference type="EMBL" id="EFN89207.1"/>
    </source>
</evidence>
<organism evidence="2">
    <name type="scientific">Harpegnathos saltator</name>
    <name type="common">Jerdon's jumping ant</name>
    <dbReference type="NCBI Taxonomy" id="610380"/>
    <lineage>
        <taxon>Eukaryota</taxon>
        <taxon>Metazoa</taxon>
        <taxon>Ecdysozoa</taxon>
        <taxon>Arthropoda</taxon>
        <taxon>Hexapoda</taxon>
        <taxon>Insecta</taxon>
        <taxon>Pterygota</taxon>
        <taxon>Neoptera</taxon>
        <taxon>Endopterygota</taxon>
        <taxon>Hymenoptera</taxon>
        <taxon>Apocrita</taxon>
        <taxon>Aculeata</taxon>
        <taxon>Formicoidea</taxon>
        <taxon>Formicidae</taxon>
        <taxon>Ponerinae</taxon>
        <taxon>Ponerini</taxon>
        <taxon>Harpegnathos</taxon>
    </lineage>
</organism>
<gene>
    <name evidence="1" type="ORF">EAI_07710</name>
</gene>
<protein>
    <recommendedName>
        <fullName evidence="3">MYND-type domain-containing protein</fullName>
    </recommendedName>
</protein>
<dbReference type="EMBL" id="GL445685">
    <property type="protein sequence ID" value="EFN89207.1"/>
    <property type="molecule type" value="Genomic_DNA"/>
</dbReference>
<evidence type="ECO:0000313" key="2">
    <source>
        <dbReference type="Proteomes" id="UP000008237"/>
    </source>
</evidence>
<keyword evidence="2" id="KW-1185">Reference proteome</keyword>
<feature type="non-terminal residue" evidence="1">
    <location>
        <position position="1"/>
    </location>
</feature>
<dbReference type="Proteomes" id="UP000008237">
    <property type="component" value="Unassembled WGS sequence"/>
</dbReference>
<dbReference type="AlphaFoldDB" id="E2B4Z9"/>
<dbReference type="InParanoid" id="E2B4Z9"/>
<accession>E2B4Z9</accession>
<evidence type="ECO:0008006" key="3">
    <source>
        <dbReference type="Google" id="ProtNLM"/>
    </source>
</evidence>
<reference evidence="1 2" key="1">
    <citation type="journal article" date="2010" name="Science">
        <title>Genomic comparison of the ants Camponotus floridanus and Harpegnathos saltator.</title>
        <authorList>
            <person name="Bonasio R."/>
            <person name="Zhang G."/>
            <person name="Ye C."/>
            <person name="Mutti N.S."/>
            <person name="Fang X."/>
            <person name="Qin N."/>
            <person name="Donahue G."/>
            <person name="Yang P."/>
            <person name="Li Q."/>
            <person name="Li C."/>
            <person name="Zhang P."/>
            <person name="Huang Z."/>
            <person name="Berger S.L."/>
            <person name="Reinberg D."/>
            <person name="Wang J."/>
            <person name="Liebig J."/>
        </authorList>
    </citation>
    <scope>NUCLEOTIDE SEQUENCE [LARGE SCALE GENOMIC DNA]</scope>
    <source>
        <strain evidence="1 2">R22 G/1</strain>
    </source>
</reference>
<dbReference type="SUPFAM" id="SSF144232">
    <property type="entry name" value="HIT/MYND zinc finger-like"/>
    <property type="match status" value="1"/>
</dbReference>
<proteinExistence type="predicted"/>
<feature type="non-terminal residue" evidence="1">
    <location>
        <position position="149"/>
    </location>
</feature>
<name>E2B4Z9_HARSA</name>